<dbReference type="Proteomes" id="UP000761574">
    <property type="component" value="Unassembled WGS sequence"/>
</dbReference>
<dbReference type="SUPFAM" id="SSF56954">
    <property type="entry name" value="Outer membrane efflux proteins (OEP)"/>
    <property type="match status" value="1"/>
</dbReference>
<dbReference type="Gene3D" id="1.20.1600.10">
    <property type="entry name" value="Outer membrane efflux proteins (OEP)"/>
    <property type="match status" value="1"/>
</dbReference>
<gene>
    <name evidence="1" type="ORF">TUM4630_28590</name>
</gene>
<proteinExistence type="predicted"/>
<accession>A0ABQ4PN32</accession>
<evidence type="ECO:0000313" key="2">
    <source>
        <dbReference type="Proteomes" id="UP000761574"/>
    </source>
</evidence>
<name>A0ABQ4PN32_9GAMM</name>
<organism evidence="1 2">
    <name type="scientific">Shewanella algidipiscicola</name>
    <dbReference type="NCBI Taxonomy" id="614070"/>
    <lineage>
        <taxon>Bacteria</taxon>
        <taxon>Pseudomonadati</taxon>
        <taxon>Pseudomonadota</taxon>
        <taxon>Gammaproteobacteria</taxon>
        <taxon>Alteromonadales</taxon>
        <taxon>Shewanellaceae</taxon>
        <taxon>Shewanella</taxon>
    </lineage>
</organism>
<sequence length="376" mass="42210">MSPLLQLSQTRLQASQLNSTTLNDERALELSASSWLSGLPSISLSHLGSLDNGNSYEQEVSLNLPLKSPGQHGSDKRLTQLSQAIQSQQSALQSLYLSGLLRQSLWAHRIASVKLKQLARKTNLLQKLHAQQKRLTDVGELPLANLLLLERELVDIELEQIDIQQQQDEAHALYRQLTGQDEVPTQIAESQRPLANGNSDLAQHPLWQLQTLQQQQQLLIIKSQQAGEQDPWTVSLTAKNTSDDQVDDQQLGLGITVPLGFSSALSQGELSQWQQAHTEQNLARDRTYLELTTQIDKLTQQQGNLQQQHALLSRGLSLSRTITEELAKVKDQDQVSYEIWLRRYVDALDTESRLTLNQVMQQQLHSQQLQALGISL</sequence>
<keyword evidence="2" id="KW-1185">Reference proteome</keyword>
<protein>
    <recommendedName>
        <fullName evidence="3">Metal transporter</fullName>
    </recommendedName>
</protein>
<evidence type="ECO:0000313" key="1">
    <source>
        <dbReference type="EMBL" id="GIU49594.1"/>
    </source>
</evidence>
<reference evidence="1 2" key="1">
    <citation type="submission" date="2021-05" db="EMBL/GenBank/DDBJ databases">
        <title>Molecular characterization for Shewanella algae harboring chromosomal blaOXA-55-like strains isolated from clinical and environment sample.</title>
        <authorList>
            <person name="Ohama Y."/>
            <person name="Aoki K."/>
            <person name="Harada S."/>
            <person name="Moriya K."/>
            <person name="Ishii Y."/>
            <person name="Tateda K."/>
        </authorList>
    </citation>
    <scope>NUCLEOTIDE SEQUENCE [LARGE SCALE GENOMIC DNA]</scope>
    <source>
        <strain evidence="1 2">LMG 23746</strain>
    </source>
</reference>
<evidence type="ECO:0008006" key="3">
    <source>
        <dbReference type="Google" id="ProtNLM"/>
    </source>
</evidence>
<dbReference type="EMBL" id="BPFB01000039">
    <property type="protein sequence ID" value="GIU49594.1"/>
    <property type="molecule type" value="Genomic_DNA"/>
</dbReference>
<comment type="caution">
    <text evidence="1">The sequence shown here is derived from an EMBL/GenBank/DDBJ whole genome shotgun (WGS) entry which is preliminary data.</text>
</comment>